<dbReference type="SUPFAM" id="SSF51735">
    <property type="entry name" value="NAD(P)-binding Rossmann-fold domains"/>
    <property type="match status" value="1"/>
</dbReference>
<sequence length="251" mass="26715">MTTQPGLIGRTALVTGAASGIGLAISKMLAGAGATVHLVDKNGPAVHTAAEDYGGVAHEIDLSDPAAIDTLPSTVDILVNNAGMQHVAGISEFPPEVFRLMQDVMVTAPFLILRRVLPHMYARRWGRVVNISSVHGLRASPFKSAYVAAKHGLEGLSKVVALEGAPYGVTSNCLNPAYVRTPLVEKQVTDLSHAHRISEKEVLTDILLDRTAVKRLLEPVQVAEAVLWLCEQQSGHLTGISIPIDGGWTAR</sequence>
<proteinExistence type="inferred from homology"/>
<dbReference type="AlphaFoldDB" id="A0A7W7FWK0"/>
<evidence type="ECO:0000256" key="1">
    <source>
        <dbReference type="ARBA" id="ARBA00006484"/>
    </source>
</evidence>
<dbReference type="RefSeq" id="WP_185003889.1">
    <property type="nucleotide sequence ID" value="NZ_BAAAUI010000027.1"/>
</dbReference>
<evidence type="ECO:0000313" key="4">
    <source>
        <dbReference type="EMBL" id="MBB4678009.1"/>
    </source>
</evidence>
<dbReference type="Proteomes" id="UP000533598">
    <property type="component" value="Unassembled WGS sequence"/>
</dbReference>
<dbReference type="PRINTS" id="PR00081">
    <property type="entry name" value="GDHRDH"/>
</dbReference>
<evidence type="ECO:0000313" key="5">
    <source>
        <dbReference type="Proteomes" id="UP000533598"/>
    </source>
</evidence>
<organism evidence="4 5">
    <name type="scientific">Crossiella cryophila</name>
    <dbReference type="NCBI Taxonomy" id="43355"/>
    <lineage>
        <taxon>Bacteria</taxon>
        <taxon>Bacillati</taxon>
        <taxon>Actinomycetota</taxon>
        <taxon>Actinomycetes</taxon>
        <taxon>Pseudonocardiales</taxon>
        <taxon>Pseudonocardiaceae</taxon>
        <taxon>Crossiella</taxon>
    </lineage>
</organism>
<protein>
    <submittedName>
        <fullName evidence="4">3-hydroxybutyrate dehydrogenase</fullName>
        <ecNumber evidence="4">1.1.1.30</ecNumber>
    </submittedName>
</protein>
<dbReference type="FunFam" id="3.40.50.720:FF:000084">
    <property type="entry name" value="Short-chain dehydrogenase reductase"/>
    <property type="match status" value="1"/>
</dbReference>
<dbReference type="GO" id="GO:0032787">
    <property type="term" value="P:monocarboxylic acid metabolic process"/>
    <property type="evidence" value="ECO:0007669"/>
    <property type="project" value="UniProtKB-ARBA"/>
</dbReference>
<comment type="similarity">
    <text evidence="1 3">Belongs to the short-chain dehydrogenases/reductases (SDR) family.</text>
</comment>
<dbReference type="GO" id="GO:0003858">
    <property type="term" value="F:3-hydroxybutyrate dehydrogenase activity"/>
    <property type="evidence" value="ECO:0007669"/>
    <property type="project" value="UniProtKB-EC"/>
</dbReference>
<accession>A0A7W7FWK0</accession>
<dbReference type="NCBIfam" id="NF009093">
    <property type="entry name" value="PRK12429.1"/>
    <property type="match status" value="1"/>
</dbReference>
<dbReference type="Pfam" id="PF00106">
    <property type="entry name" value="adh_short"/>
    <property type="match status" value="1"/>
</dbReference>
<dbReference type="InterPro" id="IPR050259">
    <property type="entry name" value="SDR"/>
</dbReference>
<dbReference type="InterPro" id="IPR020904">
    <property type="entry name" value="Sc_DH/Rdtase_CS"/>
</dbReference>
<dbReference type="EC" id="1.1.1.30" evidence="4"/>
<dbReference type="InterPro" id="IPR002347">
    <property type="entry name" value="SDR_fam"/>
</dbReference>
<name>A0A7W7FWK0_9PSEU</name>
<dbReference type="PANTHER" id="PTHR42879:SF2">
    <property type="entry name" value="3-OXOACYL-[ACYL-CARRIER-PROTEIN] REDUCTASE FABG"/>
    <property type="match status" value="1"/>
</dbReference>
<dbReference type="PANTHER" id="PTHR42879">
    <property type="entry name" value="3-OXOACYL-(ACYL-CARRIER-PROTEIN) REDUCTASE"/>
    <property type="match status" value="1"/>
</dbReference>
<reference evidence="4 5" key="1">
    <citation type="submission" date="2020-08" db="EMBL/GenBank/DDBJ databases">
        <title>Sequencing the genomes of 1000 actinobacteria strains.</title>
        <authorList>
            <person name="Klenk H.-P."/>
        </authorList>
    </citation>
    <scope>NUCLEOTIDE SEQUENCE [LARGE SCALE GENOMIC DNA]</scope>
    <source>
        <strain evidence="4 5">DSM 44230</strain>
    </source>
</reference>
<dbReference type="InterPro" id="IPR036291">
    <property type="entry name" value="NAD(P)-bd_dom_sf"/>
</dbReference>
<dbReference type="PROSITE" id="PS00061">
    <property type="entry name" value="ADH_SHORT"/>
    <property type="match status" value="1"/>
</dbReference>
<evidence type="ECO:0000256" key="2">
    <source>
        <dbReference type="ARBA" id="ARBA00023002"/>
    </source>
</evidence>
<keyword evidence="2 4" id="KW-0560">Oxidoreductase</keyword>
<evidence type="ECO:0000256" key="3">
    <source>
        <dbReference type="RuleBase" id="RU000363"/>
    </source>
</evidence>
<dbReference type="EMBL" id="JACHMH010000001">
    <property type="protein sequence ID" value="MBB4678009.1"/>
    <property type="molecule type" value="Genomic_DNA"/>
</dbReference>
<gene>
    <name evidence="4" type="ORF">HNR67_004127</name>
</gene>
<dbReference type="Gene3D" id="3.40.50.720">
    <property type="entry name" value="NAD(P)-binding Rossmann-like Domain"/>
    <property type="match status" value="1"/>
</dbReference>
<keyword evidence="5" id="KW-1185">Reference proteome</keyword>
<comment type="caution">
    <text evidence="4">The sequence shown here is derived from an EMBL/GenBank/DDBJ whole genome shotgun (WGS) entry which is preliminary data.</text>
</comment>
<dbReference type="PRINTS" id="PR00080">
    <property type="entry name" value="SDRFAMILY"/>
</dbReference>